<keyword evidence="1" id="KW-0472">Membrane</keyword>
<comment type="caution">
    <text evidence="2">The sequence shown here is derived from an EMBL/GenBank/DDBJ whole genome shotgun (WGS) entry which is preliminary data.</text>
</comment>
<feature type="transmembrane region" description="Helical" evidence="1">
    <location>
        <begin position="87"/>
        <end position="108"/>
    </location>
</feature>
<dbReference type="Proteomes" id="UP000626109">
    <property type="component" value="Unassembled WGS sequence"/>
</dbReference>
<evidence type="ECO:0000313" key="3">
    <source>
        <dbReference type="Proteomes" id="UP000626109"/>
    </source>
</evidence>
<name>A0A813JJA9_POLGL</name>
<evidence type="ECO:0000313" key="2">
    <source>
        <dbReference type="EMBL" id="CAE8680134.1"/>
    </source>
</evidence>
<dbReference type="Gene3D" id="1.20.1070.10">
    <property type="entry name" value="Rhodopsin 7-helix transmembrane proteins"/>
    <property type="match status" value="1"/>
</dbReference>
<protein>
    <submittedName>
        <fullName evidence="2">Uncharacterized protein</fullName>
    </submittedName>
</protein>
<sequence>MVIFATSSQAWFVHAVPSSAGPLISDRPVYTITYVEWLAIVPQLLCVAGYCALGRPLRELTRPVIVTNIYIVSAWMAQLVAGAPLRWALVAVTFALYGWASWDVALWARAYFAAPPPEDLPGRLLRPCLALGVNATFAVHAMVYLAAICGAITPGLERACYLALDVGVKLAVSWLCCGFCFVSFVFCCWLVGWLGTSTAVCTAVGRTSGQDVTGKHVHCTCMGPRPTSRMHNTRWYKCWLGHEVAPHLVAVVMRPVLSTKLFE</sequence>
<feature type="transmembrane region" description="Helical" evidence="1">
    <location>
        <begin position="129"/>
        <end position="152"/>
    </location>
</feature>
<feature type="transmembrane region" description="Helical" evidence="1">
    <location>
        <begin position="172"/>
        <end position="194"/>
    </location>
</feature>
<dbReference type="EMBL" id="CAJNNW010025826">
    <property type="protein sequence ID" value="CAE8680134.1"/>
    <property type="molecule type" value="Genomic_DNA"/>
</dbReference>
<dbReference type="AlphaFoldDB" id="A0A813JJA9"/>
<feature type="transmembrane region" description="Helical" evidence="1">
    <location>
        <begin position="60"/>
        <end position="81"/>
    </location>
</feature>
<organism evidence="2 3">
    <name type="scientific">Polarella glacialis</name>
    <name type="common">Dinoflagellate</name>
    <dbReference type="NCBI Taxonomy" id="89957"/>
    <lineage>
        <taxon>Eukaryota</taxon>
        <taxon>Sar</taxon>
        <taxon>Alveolata</taxon>
        <taxon>Dinophyceae</taxon>
        <taxon>Suessiales</taxon>
        <taxon>Suessiaceae</taxon>
        <taxon>Polarella</taxon>
    </lineage>
</organism>
<keyword evidence="1" id="KW-0812">Transmembrane</keyword>
<gene>
    <name evidence="2" type="ORF">PGLA2088_LOCUS21747</name>
</gene>
<keyword evidence="1" id="KW-1133">Transmembrane helix</keyword>
<proteinExistence type="predicted"/>
<evidence type="ECO:0000256" key="1">
    <source>
        <dbReference type="SAM" id="Phobius"/>
    </source>
</evidence>
<reference evidence="2" key="1">
    <citation type="submission" date="2021-02" db="EMBL/GenBank/DDBJ databases">
        <authorList>
            <person name="Dougan E. K."/>
            <person name="Rhodes N."/>
            <person name="Thang M."/>
            <person name="Chan C."/>
        </authorList>
    </citation>
    <scope>NUCLEOTIDE SEQUENCE</scope>
</reference>
<accession>A0A813JJA9</accession>
<feature type="transmembrane region" description="Helical" evidence="1">
    <location>
        <begin position="30"/>
        <end position="53"/>
    </location>
</feature>